<dbReference type="FunFam" id="3.80.10.10:FF:000400">
    <property type="entry name" value="Nuclear pore complex protein NUP107"/>
    <property type="match status" value="1"/>
</dbReference>
<dbReference type="AlphaFoldDB" id="A0AAD5D0C3"/>
<evidence type="ECO:0000313" key="12">
    <source>
        <dbReference type="EMBL" id="KAI7751681.1"/>
    </source>
</evidence>
<dbReference type="InterPro" id="IPR032675">
    <property type="entry name" value="LRR_dom_sf"/>
</dbReference>
<dbReference type="InterPro" id="IPR011009">
    <property type="entry name" value="Kinase-like_dom_sf"/>
</dbReference>
<keyword evidence="13" id="KW-1185">Reference proteome</keyword>
<keyword evidence="8" id="KW-0675">Receptor</keyword>
<dbReference type="PROSITE" id="PS50011">
    <property type="entry name" value="PROTEIN_KINASE_DOM"/>
    <property type="match status" value="1"/>
</dbReference>
<dbReference type="PANTHER" id="PTHR48053">
    <property type="entry name" value="LEUCINE RICH REPEAT FAMILY PROTEIN, EXPRESSED"/>
    <property type="match status" value="1"/>
</dbReference>
<evidence type="ECO:0000256" key="1">
    <source>
        <dbReference type="ARBA" id="ARBA00004479"/>
    </source>
</evidence>
<dbReference type="SUPFAM" id="SSF52058">
    <property type="entry name" value="L domain-like"/>
    <property type="match status" value="1"/>
</dbReference>
<evidence type="ECO:0000313" key="13">
    <source>
        <dbReference type="Proteomes" id="UP001206925"/>
    </source>
</evidence>
<evidence type="ECO:0000256" key="7">
    <source>
        <dbReference type="ARBA" id="ARBA00023136"/>
    </source>
</evidence>
<dbReference type="Pfam" id="PF13516">
    <property type="entry name" value="LRR_6"/>
    <property type="match status" value="2"/>
</dbReference>
<feature type="non-terminal residue" evidence="12">
    <location>
        <position position="526"/>
    </location>
</feature>
<sequence>KQKLRLQIKVIICNEAGSAIAINLYNDNLEGQGDLLGRLDFASFPNLERLSIQNCKLEGSIPEQIGLLSNLTELSLPGNRLTGNLPVWLTKLTRLKYLDLSKNQLTGPIPPSYGSMLSLIVLDMGTNQLNASIPEEIGNLQNLETLNLAHNNFDGPIPSNFGNLSQLKILNISNNFLSGNIPLSIANLVKLKQLDLNNNGLVGSVHGYLSRLSYLDVSSNQLSGNMSFQNPCNLKHLDVSMNQMTGVITSLQVCSDLEYLDLSSNHFIGEEHKRKNDLVKHLTIFLPVIVGLCFLVLVYRYCNNRKATEKRIQPVTKRHGNVCSVLNYDGRIAYEDFITATKDFDLKYCIGTCSYGRVYKAKLPDGVAHALAYMHHDCSPPIIHRDISSKNILLNSKLEGLVADFGAARLLDPDSSNQTAIVGTLGYTAPELGSDVVTEKCDVYSFGVVALETIRAKHPRDPFSSMNNLNRHVTTLENILDRRLPYPTDKLIEKEIMRVYNVALSCILTDPKCRPTMRNVCKELSS</sequence>
<keyword evidence="9" id="KW-0325">Glycoprotein</keyword>
<dbReference type="InterPro" id="IPR000719">
    <property type="entry name" value="Prot_kinase_dom"/>
</dbReference>
<evidence type="ECO:0000256" key="9">
    <source>
        <dbReference type="ARBA" id="ARBA00023180"/>
    </source>
</evidence>
<evidence type="ECO:0000256" key="4">
    <source>
        <dbReference type="ARBA" id="ARBA00022729"/>
    </source>
</evidence>
<keyword evidence="4" id="KW-0732">Signal</keyword>
<accession>A0AAD5D0C3</accession>
<dbReference type="PRINTS" id="PR00019">
    <property type="entry name" value="LEURICHRPT"/>
</dbReference>
<evidence type="ECO:0000256" key="5">
    <source>
        <dbReference type="ARBA" id="ARBA00022737"/>
    </source>
</evidence>
<evidence type="ECO:0000256" key="10">
    <source>
        <dbReference type="SAM" id="Phobius"/>
    </source>
</evidence>
<keyword evidence="7 10" id="KW-0472">Membrane</keyword>
<dbReference type="InterPro" id="IPR001611">
    <property type="entry name" value="Leu-rich_rpt"/>
</dbReference>
<evidence type="ECO:0000256" key="3">
    <source>
        <dbReference type="ARBA" id="ARBA00022692"/>
    </source>
</evidence>
<name>A0AAD5D0C3_AMBAR</name>
<dbReference type="GO" id="GO:0016020">
    <property type="term" value="C:membrane"/>
    <property type="evidence" value="ECO:0007669"/>
    <property type="project" value="UniProtKB-SubCell"/>
</dbReference>
<dbReference type="Proteomes" id="UP001206925">
    <property type="component" value="Unassembled WGS sequence"/>
</dbReference>
<evidence type="ECO:0000256" key="6">
    <source>
        <dbReference type="ARBA" id="ARBA00022989"/>
    </source>
</evidence>
<evidence type="ECO:0000256" key="2">
    <source>
        <dbReference type="ARBA" id="ARBA00022614"/>
    </source>
</evidence>
<comment type="subcellular location">
    <subcellularLocation>
        <location evidence="1">Membrane</location>
        <topology evidence="1">Single-pass type I membrane protein</topology>
    </subcellularLocation>
</comment>
<protein>
    <recommendedName>
        <fullName evidence="11">Protein kinase domain-containing protein</fullName>
    </recommendedName>
</protein>
<dbReference type="EMBL" id="JAMZMK010005850">
    <property type="protein sequence ID" value="KAI7751681.1"/>
    <property type="molecule type" value="Genomic_DNA"/>
</dbReference>
<keyword evidence="2" id="KW-0433">Leucine-rich repeat</keyword>
<dbReference type="FunFam" id="3.80.10.10:FF:000041">
    <property type="entry name" value="LRR receptor-like serine/threonine-protein kinase ERECTA"/>
    <property type="match status" value="1"/>
</dbReference>
<dbReference type="InterPro" id="IPR051716">
    <property type="entry name" value="Plant_RL_S/T_kinase"/>
</dbReference>
<evidence type="ECO:0000259" key="11">
    <source>
        <dbReference type="PROSITE" id="PS50011"/>
    </source>
</evidence>
<dbReference type="PROSITE" id="PS00109">
    <property type="entry name" value="PROTEIN_KINASE_TYR"/>
    <property type="match status" value="1"/>
</dbReference>
<dbReference type="SMART" id="SM00365">
    <property type="entry name" value="LRR_SD22"/>
    <property type="match status" value="5"/>
</dbReference>
<dbReference type="Pfam" id="PF13855">
    <property type="entry name" value="LRR_8"/>
    <property type="match status" value="1"/>
</dbReference>
<keyword evidence="5" id="KW-0677">Repeat</keyword>
<organism evidence="12 13">
    <name type="scientific">Ambrosia artemisiifolia</name>
    <name type="common">Common ragweed</name>
    <dbReference type="NCBI Taxonomy" id="4212"/>
    <lineage>
        <taxon>Eukaryota</taxon>
        <taxon>Viridiplantae</taxon>
        <taxon>Streptophyta</taxon>
        <taxon>Embryophyta</taxon>
        <taxon>Tracheophyta</taxon>
        <taxon>Spermatophyta</taxon>
        <taxon>Magnoliopsida</taxon>
        <taxon>eudicotyledons</taxon>
        <taxon>Gunneridae</taxon>
        <taxon>Pentapetalae</taxon>
        <taxon>asterids</taxon>
        <taxon>campanulids</taxon>
        <taxon>Asterales</taxon>
        <taxon>Asteraceae</taxon>
        <taxon>Asteroideae</taxon>
        <taxon>Heliantheae alliance</taxon>
        <taxon>Heliantheae</taxon>
        <taxon>Ambrosia</taxon>
    </lineage>
</organism>
<reference evidence="12" key="1">
    <citation type="submission" date="2022-06" db="EMBL/GenBank/DDBJ databases">
        <title>Uncovering the hologenomic basis of an extraordinary plant invasion.</title>
        <authorList>
            <person name="Bieker V.C."/>
            <person name="Martin M.D."/>
            <person name="Gilbert T."/>
            <person name="Hodgins K."/>
            <person name="Battlay P."/>
            <person name="Petersen B."/>
            <person name="Wilson J."/>
        </authorList>
    </citation>
    <scope>NUCLEOTIDE SEQUENCE</scope>
    <source>
        <strain evidence="12">AA19_3_7</strain>
        <tissue evidence="12">Leaf</tissue>
    </source>
</reference>
<keyword evidence="6 10" id="KW-1133">Transmembrane helix</keyword>
<feature type="transmembrane region" description="Helical" evidence="10">
    <location>
        <begin position="282"/>
        <end position="301"/>
    </location>
</feature>
<dbReference type="Gene3D" id="1.10.510.10">
    <property type="entry name" value="Transferase(Phosphotransferase) domain 1"/>
    <property type="match status" value="1"/>
</dbReference>
<evidence type="ECO:0000256" key="8">
    <source>
        <dbReference type="ARBA" id="ARBA00023170"/>
    </source>
</evidence>
<dbReference type="PANTHER" id="PTHR48053:SF126">
    <property type="entry name" value="MDIS1-INTERACTING RECEPTOR LIKE KINASE 2-LIKE ISOFORM X1"/>
    <property type="match status" value="1"/>
</dbReference>
<dbReference type="Pfam" id="PF00069">
    <property type="entry name" value="Pkinase"/>
    <property type="match status" value="1"/>
</dbReference>
<dbReference type="GO" id="GO:0005524">
    <property type="term" value="F:ATP binding"/>
    <property type="evidence" value="ECO:0007669"/>
    <property type="project" value="InterPro"/>
</dbReference>
<dbReference type="SUPFAM" id="SSF56112">
    <property type="entry name" value="Protein kinase-like (PK-like)"/>
    <property type="match status" value="1"/>
</dbReference>
<feature type="domain" description="Protein kinase" evidence="11">
    <location>
        <begin position="191"/>
        <end position="526"/>
    </location>
</feature>
<dbReference type="InterPro" id="IPR008266">
    <property type="entry name" value="Tyr_kinase_AS"/>
</dbReference>
<keyword evidence="3 10" id="KW-0812">Transmembrane</keyword>
<comment type="caution">
    <text evidence="12">The sequence shown here is derived from an EMBL/GenBank/DDBJ whole genome shotgun (WGS) entry which is preliminary data.</text>
</comment>
<dbReference type="Pfam" id="PF00560">
    <property type="entry name" value="LRR_1"/>
    <property type="match status" value="2"/>
</dbReference>
<proteinExistence type="predicted"/>
<dbReference type="GO" id="GO:0004672">
    <property type="term" value="F:protein kinase activity"/>
    <property type="evidence" value="ECO:0007669"/>
    <property type="project" value="InterPro"/>
</dbReference>
<gene>
    <name evidence="12" type="ORF">M8C21_013503</name>
</gene>
<dbReference type="Gene3D" id="3.80.10.10">
    <property type="entry name" value="Ribonuclease Inhibitor"/>
    <property type="match status" value="2"/>
</dbReference>